<protein>
    <recommendedName>
        <fullName evidence="1">Heterokaryon incompatibility domain-containing protein</fullName>
    </recommendedName>
</protein>
<organism evidence="2 3">
    <name type="scientific">Phialocephala subalpina</name>
    <dbReference type="NCBI Taxonomy" id="576137"/>
    <lineage>
        <taxon>Eukaryota</taxon>
        <taxon>Fungi</taxon>
        <taxon>Dikarya</taxon>
        <taxon>Ascomycota</taxon>
        <taxon>Pezizomycotina</taxon>
        <taxon>Leotiomycetes</taxon>
        <taxon>Helotiales</taxon>
        <taxon>Mollisiaceae</taxon>
        <taxon>Phialocephala</taxon>
        <taxon>Phialocephala fortinii species complex</taxon>
    </lineage>
</organism>
<keyword evidence="3" id="KW-1185">Reference proteome</keyword>
<dbReference type="AlphaFoldDB" id="A0A1L7X0D5"/>
<evidence type="ECO:0000313" key="3">
    <source>
        <dbReference type="Proteomes" id="UP000184330"/>
    </source>
</evidence>
<dbReference type="Pfam" id="PF06985">
    <property type="entry name" value="HET"/>
    <property type="match status" value="1"/>
</dbReference>
<dbReference type="InterPro" id="IPR010730">
    <property type="entry name" value="HET"/>
</dbReference>
<dbReference type="OrthoDB" id="2958217at2759"/>
<proteinExistence type="predicted"/>
<dbReference type="PANTHER" id="PTHR33112:SF12">
    <property type="entry name" value="HETEROKARYON INCOMPATIBILITY DOMAIN-CONTAINING PROTEIN"/>
    <property type="match status" value="1"/>
</dbReference>
<sequence length="523" mass="59815">MVPDALAAYKNSIPQVIIDAMDVVNSLGENYLWSDSLCIVQDDAAEKHHQISHMAIIYSSTVLTLVAVGARDANSNLPGVRPLTRWPREKQKSDAFNRPLRPDLVLKAIDRTVYVSRAWTFQERHLSRRCLYFLDEQVYFQCRMELCCEEQSPSFLSSFVPTSPPEIGLSIMSRAPGWRKSIERKDWDRGFAFYAELIQEYSWKALSYPEDIINAFSGLLNALETHSGWNLTHGLPEQMIDWALLWIPVGLHQRRPPPRSGQLLQFPSWSWIGWIGPITFNLAYDNALLPLSSLLEEVQLETFEENTTNFSGLRRVIRGKIDRGGKPYKSTFLEAELFNLATGKEDSSLPGSTLRFTAMTISAASFQANDIPPWRWNPDIHSDKKARIEQSGVSITFSTGLAGLFLGLSLDFLRRYKWSHLRLVAISRSEVIDDQDDMPIIIPSESYRHRWISGTPDQVDSSHIPFWESYRKWCVRYNTTPTVLYNVMLVQKRGPYYERVAVGQIDQQHWGAANPVKETVLLV</sequence>
<gene>
    <name evidence="2" type="ORF">PAC_08378</name>
</gene>
<evidence type="ECO:0000259" key="1">
    <source>
        <dbReference type="Pfam" id="PF06985"/>
    </source>
</evidence>
<dbReference type="STRING" id="576137.A0A1L7X0D5"/>
<accession>A0A1L7X0D5</accession>
<evidence type="ECO:0000313" key="2">
    <source>
        <dbReference type="EMBL" id="CZR58486.1"/>
    </source>
</evidence>
<dbReference type="EMBL" id="FJOG01000012">
    <property type="protein sequence ID" value="CZR58486.1"/>
    <property type="molecule type" value="Genomic_DNA"/>
</dbReference>
<reference evidence="2 3" key="1">
    <citation type="submission" date="2016-03" db="EMBL/GenBank/DDBJ databases">
        <authorList>
            <person name="Ploux O."/>
        </authorList>
    </citation>
    <scope>NUCLEOTIDE SEQUENCE [LARGE SCALE GENOMIC DNA]</scope>
    <source>
        <strain evidence="2 3">UAMH 11012</strain>
    </source>
</reference>
<feature type="domain" description="Heterokaryon incompatibility" evidence="1">
    <location>
        <begin position="11"/>
        <end position="123"/>
    </location>
</feature>
<dbReference type="Proteomes" id="UP000184330">
    <property type="component" value="Unassembled WGS sequence"/>
</dbReference>
<dbReference type="PANTHER" id="PTHR33112">
    <property type="entry name" value="DOMAIN PROTEIN, PUTATIVE-RELATED"/>
    <property type="match status" value="1"/>
</dbReference>
<name>A0A1L7X0D5_9HELO</name>